<evidence type="ECO:0000256" key="1">
    <source>
        <dbReference type="ARBA" id="ARBA00004202"/>
    </source>
</evidence>
<evidence type="ECO:0000256" key="5">
    <source>
        <dbReference type="ARBA" id="ARBA00022944"/>
    </source>
</evidence>
<dbReference type="EMBL" id="SRID01000228">
    <property type="protein sequence ID" value="TGB00955.1"/>
    <property type="molecule type" value="Genomic_DNA"/>
</dbReference>
<keyword evidence="6" id="KW-0472">Membrane</keyword>
<comment type="subcellular location">
    <subcellularLocation>
        <location evidence="1">Cell membrane</location>
        <topology evidence="1">Peripheral membrane protein</topology>
    </subcellularLocation>
</comment>
<dbReference type="SUPFAM" id="SSF53756">
    <property type="entry name" value="UDP-Glycosyltransferase/glycogen phosphorylase"/>
    <property type="match status" value="1"/>
</dbReference>
<dbReference type="InterPro" id="IPR029044">
    <property type="entry name" value="Nucleotide-diphossugar_trans"/>
</dbReference>
<dbReference type="Proteomes" id="UP000297948">
    <property type="component" value="Unassembled WGS sequence"/>
</dbReference>
<dbReference type="GO" id="GO:0005886">
    <property type="term" value="C:plasma membrane"/>
    <property type="evidence" value="ECO:0007669"/>
    <property type="project" value="UniProtKB-SubCell"/>
</dbReference>
<evidence type="ECO:0000256" key="2">
    <source>
        <dbReference type="ARBA" id="ARBA00010488"/>
    </source>
</evidence>
<dbReference type="GO" id="GO:0047355">
    <property type="term" value="F:CDP-glycerol glycerophosphotransferase activity"/>
    <property type="evidence" value="ECO:0007669"/>
    <property type="project" value="InterPro"/>
</dbReference>
<evidence type="ECO:0000256" key="4">
    <source>
        <dbReference type="ARBA" id="ARBA00022679"/>
    </source>
</evidence>
<keyword evidence="5" id="KW-0777">Teichoic acid biosynthesis</keyword>
<dbReference type="InterPro" id="IPR043149">
    <property type="entry name" value="TagF_N"/>
</dbReference>
<feature type="domain" description="Glycosyltransferase 2-like" evidence="7">
    <location>
        <begin position="5"/>
        <end position="133"/>
    </location>
</feature>
<accession>A0A4Z0GUV2</accession>
<dbReference type="InterPro" id="IPR007554">
    <property type="entry name" value="Glycerophosphate_synth"/>
</dbReference>
<comment type="similarity">
    <text evidence="2">Belongs to the CDP-glycerol glycerophosphotransferase family.</text>
</comment>
<organism evidence="8 9">
    <name type="scientific">Streptomyces palmae</name>
    <dbReference type="NCBI Taxonomy" id="1701085"/>
    <lineage>
        <taxon>Bacteria</taxon>
        <taxon>Bacillati</taxon>
        <taxon>Actinomycetota</taxon>
        <taxon>Actinomycetes</taxon>
        <taxon>Kitasatosporales</taxon>
        <taxon>Streptomycetaceae</taxon>
        <taxon>Streptomyces</taxon>
    </lineage>
</organism>
<keyword evidence="9" id="KW-1185">Reference proteome</keyword>
<dbReference type="Gene3D" id="3.40.50.11820">
    <property type="match status" value="1"/>
</dbReference>
<proteinExistence type="inferred from homology"/>
<protein>
    <submittedName>
        <fullName evidence="8">CDP-glycerol:glycerophosphate glycerophosphotransferase</fullName>
    </submittedName>
</protein>
<evidence type="ECO:0000259" key="7">
    <source>
        <dbReference type="Pfam" id="PF00535"/>
    </source>
</evidence>
<dbReference type="InterPro" id="IPR043148">
    <property type="entry name" value="TagF_C"/>
</dbReference>
<evidence type="ECO:0000256" key="3">
    <source>
        <dbReference type="ARBA" id="ARBA00022475"/>
    </source>
</evidence>
<dbReference type="SUPFAM" id="SSF53448">
    <property type="entry name" value="Nucleotide-diphospho-sugar transferases"/>
    <property type="match status" value="1"/>
</dbReference>
<dbReference type="InterPro" id="IPR051612">
    <property type="entry name" value="Teichoic_Acid_Biosynth"/>
</dbReference>
<sequence>MPRFSIVIAAYRVQGYLRDCLDSVLGQPFPDVEVVAVDDCSPDFCGAIIDEYAAADSRVVAVHQPFNSGPGHARNAGVKHATGDYLLFLDGDDTLAPDTLRGLADRLALTGDPDILYFDHVRTYWDGRRRSSAFGELLASAGTEVFTILDRPEFLRLYAMSSNRVYRRAFYTEHGFSFSEGIYEDALLSYKTMLTAQRLACTDLVGLEYRRRRGGTGAHKPGEEHFVIFEQYTRLFAFLQGKPHLDPLRPMLFERALAHFLFCLDDPGRVAPADRARWFRQATDWYWAHLPTRFTPSPEDARAFEALARGSFTRYRAQELPARWARKVRRLKRAVRRPLAERAKRALYRFHLRRPLDPQLAVYSAYGNRGVLCNPAAIYYKARELAPQVRGVWVVRASEVDSLPVGIEYVIPGTRPYYRTMARAKYLINNVNFPDDLVKRPGAVHLQTLHGTPLKHMGLDQRRHPASAAGMSFDALLERVDRWDFALSANQHSSEVWERVYPSSYTLLETGSPRNDILLTANQYDIAGIRAALGIAPHRTAILYAPTLREYERGFVPRLNLERVTQALGPDTVLLVRAHYTDGHERALERLQERGLAIDVSGHPSLEKLALAADALLTDYSSIMFDYALLDRPIVIHADDWDIYRATRGVYFDLLSGRPGETPGAIARTEDELIAVFRDGRWNDPEATELRAAFRERFCQFDDGHAAERVVRALFPCPDTAAGGLPPL</sequence>
<dbReference type="RefSeq" id="WP_135340722.1">
    <property type="nucleotide sequence ID" value="NZ_SRID01000228.1"/>
</dbReference>
<dbReference type="AlphaFoldDB" id="A0A4Z0GUV2"/>
<dbReference type="Pfam" id="PF04464">
    <property type="entry name" value="Glyphos_transf"/>
    <property type="match status" value="1"/>
</dbReference>
<dbReference type="Gene3D" id="3.40.50.12580">
    <property type="match status" value="1"/>
</dbReference>
<dbReference type="Gene3D" id="3.90.550.10">
    <property type="entry name" value="Spore Coat Polysaccharide Biosynthesis Protein SpsA, Chain A"/>
    <property type="match status" value="1"/>
</dbReference>
<comment type="caution">
    <text evidence="8">The sequence shown here is derived from an EMBL/GenBank/DDBJ whole genome shotgun (WGS) entry which is preliminary data.</text>
</comment>
<dbReference type="FunFam" id="3.90.550.10:FF:000196">
    <property type="entry name" value="Glycosyl transferase"/>
    <property type="match status" value="1"/>
</dbReference>
<dbReference type="GO" id="GO:0019350">
    <property type="term" value="P:teichoic acid biosynthetic process"/>
    <property type="evidence" value="ECO:0007669"/>
    <property type="project" value="UniProtKB-KW"/>
</dbReference>
<dbReference type="Pfam" id="PF00535">
    <property type="entry name" value="Glycos_transf_2"/>
    <property type="match status" value="1"/>
</dbReference>
<gene>
    <name evidence="8" type="ORF">E4099_21405</name>
</gene>
<keyword evidence="4 8" id="KW-0808">Transferase</keyword>
<keyword evidence="3" id="KW-1003">Cell membrane</keyword>
<dbReference type="OrthoDB" id="3183633at2"/>
<evidence type="ECO:0000256" key="6">
    <source>
        <dbReference type="ARBA" id="ARBA00023136"/>
    </source>
</evidence>
<reference evidence="8 9" key="1">
    <citation type="submission" date="2019-03" db="EMBL/GenBank/DDBJ databases">
        <authorList>
            <person name="Gonzalez-Pimentel J.L."/>
        </authorList>
    </citation>
    <scope>NUCLEOTIDE SEQUENCE [LARGE SCALE GENOMIC DNA]</scope>
    <source>
        <strain evidence="8 9">JCM 31289</strain>
    </source>
</reference>
<dbReference type="PANTHER" id="PTHR37316:SF3">
    <property type="entry name" value="TEICHOIC ACID GLYCEROL-PHOSPHATE TRANSFERASE"/>
    <property type="match status" value="1"/>
</dbReference>
<feature type="non-terminal residue" evidence="8">
    <location>
        <position position="728"/>
    </location>
</feature>
<evidence type="ECO:0000313" key="8">
    <source>
        <dbReference type="EMBL" id="TGB00955.1"/>
    </source>
</evidence>
<dbReference type="CDD" id="cd00761">
    <property type="entry name" value="Glyco_tranf_GTA_type"/>
    <property type="match status" value="1"/>
</dbReference>
<dbReference type="PANTHER" id="PTHR37316">
    <property type="entry name" value="TEICHOIC ACID GLYCEROL-PHOSPHATE PRIMASE"/>
    <property type="match status" value="1"/>
</dbReference>
<name>A0A4Z0GUV2_9ACTN</name>
<evidence type="ECO:0000313" key="9">
    <source>
        <dbReference type="Proteomes" id="UP000297948"/>
    </source>
</evidence>
<dbReference type="InterPro" id="IPR001173">
    <property type="entry name" value="Glyco_trans_2-like"/>
</dbReference>